<reference evidence="2" key="1">
    <citation type="submission" date="2022-08" db="EMBL/GenBank/DDBJ databases">
        <authorList>
            <consortium name="DOE Joint Genome Institute"/>
            <person name="Min B."/>
            <person name="Riley R."/>
            <person name="Sierra-Patev S."/>
            <person name="Naranjo-Ortiz M."/>
            <person name="Looney B."/>
            <person name="Konkel Z."/>
            <person name="Slot J.C."/>
            <person name="Sakamoto Y."/>
            <person name="Steenwyk J.L."/>
            <person name="Rokas A."/>
            <person name="Carro J."/>
            <person name="Camarero S."/>
            <person name="Ferreira P."/>
            <person name="Molpeceres G."/>
            <person name="Ruiz-Duenas F.J."/>
            <person name="Serrano A."/>
            <person name="Henrissat B."/>
            <person name="Drula E."/>
            <person name="Hughes K.W."/>
            <person name="Mata J.L."/>
            <person name="Ishikawa N.K."/>
            <person name="Vargas-Isla R."/>
            <person name="Ushijima S."/>
            <person name="Smith C.A."/>
            <person name="Ahrendt S."/>
            <person name="Andreopoulos W."/>
            <person name="He G."/>
            <person name="Labutti K."/>
            <person name="Lipzen A."/>
            <person name="Ng V."/>
            <person name="Sandor L."/>
            <person name="Barry K."/>
            <person name="Martinez A.T."/>
            <person name="Xiao Y."/>
            <person name="Gibbons J.G."/>
            <person name="Terashima K."/>
            <person name="Hibbett D.S."/>
            <person name="Grigoriev I.V."/>
        </authorList>
    </citation>
    <scope>NUCLEOTIDE SEQUENCE</scope>
    <source>
        <strain evidence="2">Sp2 HRB7682 ss15</strain>
    </source>
</reference>
<accession>A0A9W8ZP68</accession>
<sequence>MLSIIDARPFTFTCPIPRTSCVGSKSNDDFDSTFPPPPLSKCHMATVIGKWCKSSDPIYFEEAGCAVCGQLTLCTNLSPLKHMKNFLHLLEAEAVTRTIRKSVGEPICETEGPILDKSAGDRICNECRSSLRSGNVPKLALCKGLWLGEVPDELKDLTFYEKMLVARVRHTKCFVRVQKGSTNYSKLVSNVIAFENPIPKIYDT</sequence>
<dbReference type="Proteomes" id="UP001150238">
    <property type="component" value="Unassembled WGS sequence"/>
</dbReference>
<dbReference type="InterPro" id="IPR046700">
    <property type="entry name" value="DUF6570"/>
</dbReference>
<dbReference type="EMBL" id="JANVFS010000073">
    <property type="protein sequence ID" value="KAJ4463369.1"/>
    <property type="molecule type" value="Genomic_DNA"/>
</dbReference>
<evidence type="ECO:0000313" key="3">
    <source>
        <dbReference type="Proteomes" id="UP001150238"/>
    </source>
</evidence>
<protein>
    <recommendedName>
        <fullName evidence="1">DUF6570 domain-containing protein</fullName>
    </recommendedName>
</protein>
<gene>
    <name evidence="2" type="ORF">C8J55DRAFT_444100</name>
</gene>
<name>A0A9W8ZP68_9AGAR</name>
<feature type="non-terminal residue" evidence="2">
    <location>
        <position position="204"/>
    </location>
</feature>
<comment type="caution">
    <text evidence="2">The sequence shown here is derived from an EMBL/GenBank/DDBJ whole genome shotgun (WGS) entry which is preliminary data.</text>
</comment>
<feature type="domain" description="DUF6570" evidence="1">
    <location>
        <begin position="134"/>
        <end position="201"/>
    </location>
</feature>
<proteinExistence type="predicted"/>
<evidence type="ECO:0000313" key="2">
    <source>
        <dbReference type="EMBL" id="KAJ4463369.1"/>
    </source>
</evidence>
<evidence type="ECO:0000259" key="1">
    <source>
        <dbReference type="Pfam" id="PF20209"/>
    </source>
</evidence>
<reference evidence="2" key="2">
    <citation type="journal article" date="2023" name="Proc. Natl. Acad. Sci. U.S.A.">
        <title>A global phylogenomic analysis of the shiitake genus Lentinula.</title>
        <authorList>
            <person name="Sierra-Patev S."/>
            <person name="Min B."/>
            <person name="Naranjo-Ortiz M."/>
            <person name="Looney B."/>
            <person name="Konkel Z."/>
            <person name="Slot J.C."/>
            <person name="Sakamoto Y."/>
            <person name="Steenwyk J.L."/>
            <person name="Rokas A."/>
            <person name="Carro J."/>
            <person name="Camarero S."/>
            <person name="Ferreira P."/>
            <person name="Molpeceres G."/>
            <person name="Ruiz-Duenas F.J."/>
            <person name="Serrano A."/>
            <person name="Henrissat B."/>
            <person name="Drula E."/>
            <person name="Hughes K.W."/>
            <person name="Mata J.L."/>
            <person name="Ishikawa N.K."/>
            <person name="Vargas-Isla R."/>
            <person name="Ushijima S."/>
            <person name="Smith C.A."/>
            <person name="Donoghue J."/>
            <person name="Ahrendt S."/>
            <person name="Andreopoulos W."/>
            <person name="He G."/>
            <person name="LaButti K."/>
            <person name="Lipzen A."/>
            <person name="Ng V."/>
            <person name="Riley R."/>
            <person name="Sandor L."/>
            <person name="Barry K."/>
            <person name="Martinez A.T."/>
            <person name="Xiao Y."/>
            <person name="Gibbons J.G."/>
            <person name="Terashima K."/>
            <person name="Grigoriev I.V."/>
            <person name="Hibbett D."/>
        </authorList>
    </citation>
    <scope>NUCLEOTIDE SEQUENCE</scope>
    <source>
        <strain evidence="2">Sp2 HRB7682 ss15</strain>
    </source>
</reference>
<dbReference type="Pfam" id="PF20209">
    <property type="entry name" value="DUF6570"/>
    <property type="match status" value="1"/>
</dbReference>
<dbReference type="AlphaFoldDB" id="A0A9W8ZP68"/>
<organism evidence="2 3">
    <name type="scientific">Lentinula lateritia</name>
    <dbReference type="NCBI Taxonomy" id="40482"/>
    <lineage>
        <taxon>Eukaryota</taxon>
        <taxon>Fungi</taxon>
        <taxon>Dikarya</taxon>
        <taxon>Basidiomycota</taxon>
        <taxon>Agaricomycotina</taxon>
        <taxon>Agaricomycetes</taxon>
        <taxon>Agaricomycetidae</taxon>
        <taxon>Agaricales</taxon>
        <taxon>Marasmiineae</taxon>
        <taxon>Omphalotaceae</taxon>
        <taxon>Lentinula</taxon>
    </lineage>
</organism>